<evidence type="ECO:0000313" key="4">
    <source>
        <dbReference type="Proteomes" id="UP001235939"/>
    </source>
</evidence>
<dbReference type="SUPFAM" id="SSF56672">
    <property type="entry name" value="DNA/RNA polymerases"/>
    <property type="match status" value="1"/>
</dbReference>
<dbReference type="PANTHER" id="PTHR37984:SF5">
    <property type="entry name" value="PROTEIN NYNRIN-LIKE"/>
    <property type="match status" value="1"/>
</dbReference>
<dbReference type="EMBL" id="CP092877">
    <property type="protein sequence ID" value="UYV77345.1"/>
    <property type="molecule type" value="Genomic_DNA"/>
</dbReference>
<dbReference type="InterPro" id="IPR041577">
    <property type="entry name" value="RT_RNaseH_2"/>
</dbReference>
<dbReference type="InterPro" id="IPR001584">
    <property type="entry name" value="Integrase_cat-core"/>
</dbReference>
<dbReference type="InterPro" id="IPR043128">
    <property type="entry name" value="Rev_trsase/Diguanyl_cyclase"/>
</dbReference>
<keyword evidence="4" id="KW-1185">Reference proteome</keyword>
<feature type="domain" description="Integrase catalytic" evidence="2">
    <location>
        <begin position="297"/>
        <end position="427"/>
    </location>
</feature>
<organism evidence="3 4">
    <name type="scientific">Cordylochernes scorpioides</name>
    <dbReference type="NCBI Taxonomy" id="51811"/>
    <lineage>
        <taxon>Eukaryota</taxon>
        <taxon>Metazoa</taxon>
        <taxon>Ecdysozoa</taxon>
        <taxon>Arthropoda</taxon>
        <taxon>Chelicerata</taxon>
        <taxon>Arachnida</taxon>
        <taxon>Pseudoscorpiones</taxon>
        <taxon>Cheliferoidea</taxon>
        <taxon>Chernetidae</taxon>
        <taxon>Cordylochernes</taxon>
    </lineage>
</organism>
<dbReference type="InterPro" id="IPR012337">
    <property type="entry name" value="RNaseH-like_sf"/>
</dbReference>
<accession>A0ABY6LCB1</accession>
<dbReference type="InterPro" id="IPR043502">
    <property type="entry name" value="DNA/RNA_pol_sf"/>
</dbReference>
<dbReference type="Proteomes" id="UP001235939">
    <property type="component" value="Chromosome 15"/>
</dbReference>
<keyword evidence="1" id="KW-0511">Multifunctional enzyme</keyword>
<dbReference type="Pfam" id="PF17919">
    <property type="entry name" value="RT_RNaseH_2"/>
    <property type="match status" value="1"/>
</dbReference>
<dbReference type="SUPFAM" id="SSF53098">
    <property type="entry name" value="Ribonuclease H-like"/>
    <property type="match status" value="1"/>
</dbReference>
<dbReference type="PROSITE" id="PS50994">
    <property type="entry name" value="INTEGRASE"/>
    <property type="match status" value="1"/>
</dbReference>
<dbReference type="InterPro" id="IPR050951">
    <property type="entry name" value="Retrovirus_Pol_polyprotein"/>
</dbReference>
<gene>
    <name evidence="3" type="ORF">LAZ67_15000574</name>
</gene>
<dbReference type="Gene3D" id="3.30.70.270">
    <property type="match status" value="1"/>
</dbReference>
<proteinExistence type="predicted"/>
<sequence length="427" mass="48492">MSPVICPYWCPIFKEKVMRIKHLLKYCSDYDPHYKSKISASQFRQQQSSTAAVYSPLDNEEELKFQPTSDSPIQIQQVDTLTRTCGYVNVNLHIHNVSEKFNSHLKRIKYQILIGLDIAEMFELMVDTKDKVDRVKDKIAELAHPLTNITQNKLFLWTLQVEKSFSDIKATLTSEPVLSTFNTDFPCKLYKDASAVGIAGILAQESSGEEHVIAHYSKKLLKRQQNYSACELECFVVMQAIGYFEIHLENKPFQRSSVNHVSISDLQHHQQQADLSFVKSPLNHQNTLMFKHRRLPRAVEPESFKQQILEEYHDIMSHPKYAPIASNYGKSPTSPASASNQTGLWHIPFPTSKITGQTQCNVISTLLPTSLPVKCVLTDNGKNFASKEFNKLLKVTISDNTYTTPYHPQCNGLCEKVNGTLMTSCNA</sequence>
<dbReference type="Gene3D" id="3.30.420.10">
    <property type="entry name" value="Ribonuclease H-like superfamily/Ribonuclease H"/>
    <property type="match status" value="1"/>
</dbReference>
<name>A0ABY6LCB1_9ARAC</name>
<dbReference type="InterPro" id="IPR036397">
    <property type="entry name" value="RNaseH_sf"/>
</dbReference>
<protein>
    <recommendedName>
        <fullName evidence="2">Integrase catalytic domain-containing protein</fullName>
    </recommendedName>
</protein>
<reference evidence="3 4" key="1">
    <citation type="submission" date="2022-01" db="EMBL/GenBank/DDBJ databases">
        <title>A chromosomal length assembly of Cordylochernes scorpioides.</title>
        <authorList>
            <person name="Zeh D."/>
            <person name="Zeh J."/>
        </authorList>
    </citation>
    <scope>NUCLEOTIDE SEQUENCE [LARGE SCALE GENOMIC DNA]</scope>
    <source>
        <strain evidence="3">IN4F17</strain>
        <tissue evidence="3">Whole Body</tissue>
    </source>
</reference>
<evidence type="ECO:0000256" key="1">
    <source>
        <dbReference type="ARBA" id="ARBA00023268"/>
    </source>
</evidence>
<evidence type="ECO:0000313" key="3">
    <source>
        <dbReference type="EMBL" id="UYV77345.1"/>
    </source>
</evidence>
<dbReference type="PANTHER" id="PTHR37984">
    <property type="entry name" value="PROTEIN CBG26694"/>
    <property type="match status" value="1"/>
</dbReference>
<evidence type="ECO:0000259" key="2">
    <source>
        <dbReference type="PROSITE" id="PS50994"/>
    </source>
</evidence>
<dbReference type="Gene3D" id="3.10.20.370">
    <property type="match status" value="1"/>
</dbReference>